<gene>
    <name evidence="2" type="ORF">SAMN04487775_10458</name>
</gene>
<evidence type="ECO:0000313" key="3">
    <source>
        <dbReference type="Proteomes" id="UP000182737"/>
    </source>
</evidence>
<dbReference type="AlphaFoldDB" id="A0A1I3K4C0"/>
<name>A0A1I3K4C0_9SPIR</name>
<evidence type="ECO:0000256" key="1">
    <source>
        <dbReference type="SAM" id="MobiDB-lite"/>
    </source>
</evidence>
<evidence type="ECO:0000313" key="2">
    <source>
        <dbReference type="EMBL" id="SFI67150.1"/>
    </source>
</evidence>
<organism evidence="2 3">
    <name type="scientific">Treponema bryantii</name>
    <dbReference type="NCBI Taxonomy" id="163"/>
    <lineage>
        <taxon>Bacteria</taxon>
        <taxon>Pseudomonadati</taxon>
        <taxon>Spirochaetota</taxon>
        <taxon>Spirochaetia</taxon>
        <taxon>Spirochaetales</taxon>
        <taxon>Treponemataceae</taxon>
        <taxon>Treponema</taxon>
    </lineage>
</organism>
<keyword evidence="3" id="KW-1185">Reference proteome</keyword>
<evidence type="ECO:0008006" key="4">
    <source>
        <dbReference type="Google" id="ProtNLM"/>
    </source>
</evidence>
<accession>A0A1I3K4C0</accession>
<dbReference type="EMBL" id="FORI01000004">
    <property type="protein sequence ID" value="SFI67150.1"/>
    <property type="molecule type" value="Genomic_DNA"/>
</dbReference>
<feature type="compositionally biased region" description="Polar residues" evidence="1">
    <location>
        <begin position="96"/>
        <end position="110"/>
    </location>
</feature>
<feature type="region of interest" description="Disordered" evidence="1">
    <location>
        <begin position="94"/>
        <end position="115"/>
    </location>
</feature>
<proteinExistence type="predicted"/>
<protein>
    <recommendedName>
        <fullName evidence="4">YD repeat-containing protein</fullName>
    </recommendedName>
</protein>
<dbReference type="Proteomes" id="UP000182737">
    <property type="component" value="Unassembled WGS sequence"/>
</dbReference>
<reference evidence="3" key="1">
    <citation type="submission" date="2016-10" db="EMBL/GenBank/DDBJ databases">
        <authorList>
            <person name="Varghese N."/>
            <person name="Submissions S."/>
        </authorList>
    </citation>
    <scope>NUCLEOTIDE SEQUENCE [LARGE SCALE GENOMIC DNA]</scope>
    <source>
        <strain evidence="3">XBD1002</strain>
    </source>
</reference>
<sequence length="392" mass="45969">MTGHFISRIRFSLFFFVAVILSLSLISCKKKNPLVDEINSDTAKTTEPSDEELYNFYSPAEDDASWVESLLMQIEEERIAEELSKMESTLEDYQVEDNQSGSEAAVSDNTEPQEELNPVEKFFEEAKEGKVITGKNNELRFYEFDKEILAPQFTADGLVVVHSNDSSVTRNFYDLKYQLVKKEEWTIKSASDAKKLKSEEFEYSEENGKVIKKDIVTEKTRESVLYNAEGLPSASKKYAVADDKNYILMERVWTYNEQNKVIKDVQNEYLYKTNDYSDKPELFSRRYEYTFNDTVNQNEEGETEENEIPPDSKYYENNVLKMKKIYTAQKGAYYTWVYFDENLAVKTYYEDDIRVRDEFYNNGKLFRIKTYEKLQTQEEQTDGQTVVQGEQR</sequence>